<sequence>MATPQRTRLTVRYRTSVPWLFLVIGMLNLPAGLLLHRLSSITTGVLMISLAAIAFSREYFTYTTRTRTLEVAPPLGRRRLFQDTGKDTLVVEGNRIVLVRECGTRKKVPVTRWMSCTSDWDAVAEAIGQKAA</sequence>
<gene>
    <name evidence="2" type="ORF">AGRA3207_005322</name>
</gene>
<dbReference type="EMBL" id="CP059572">
    <property type="protein sequence ID" value="QXJ24071.1"/>
    <property type="molecule type" value="Genomic_DNA"/>
</dbReference>
<evidence type="ECO:0000313" key="3">
    <source>
        <dbReference type="Proteomes" id="UP001049518"/>
    </source>
</evidence>
<reference evidence="2" key="1">
    <citation type="submission" date="2020-07" db="EMBL/GenBank/DDBJ databases">
        <authorList>
            <person name="Tarantini F.S."/>
            <person name="Hong K.W."/>
            <person name="Chan K.G."/>
        </authorList>
    </citation>
    <scope>NUCLEOTIDE SEQUENCE</scope>
    <source>
        <strain evidence="2">32-07</strain>
    </source>
</reference>
<keyword evidence="1" id="KW-0472">Membrane</keyword>
<keyword evidence="1" id="KW-1133">Transmembrane helix</keyword>
<protein>
    <recommendedName>
        <fullName evidence="4">PH domain-containing protein</fullName>
    </recommendedName>
</protein>
<feature type="transmembrane region" description="Helical" evidence="1">
    <location>
        <begin position="16"/>
        <end position="35"/>
    </location>
</feature>
<dbReference type="RefSeq" id="WP_231329765.1">
    <property type="nucleotide sequence ID" value="NZ_CP059572.1"/>
</dbReference>
<keyword evidence="1" id="KW-0812">Transmembrane</keyword>
<dbReference type="InterPro" id="IPR010916">
    <property type="entry name" value="TonB_box_CS"/>
</dbReference>
<name>A0ABX8R0I0_9ACTN</name>
<evidence type="ECO:0000256" key="1">
    <source>
        <dbReference type="SAM" id="Phobius"/>
    </source>
</evidence>
<evidence type="ECO:0008006" key="4">
    <source>
        <dbReference type="Google" id="ProtNLM"/>
    </source>
</evidence>
<dbReference type="PROSITE" id="PS00430">
    <property type="entry name" value="TONB_DEPENDENT_REC_1"/>
    <property type="match status" value="1"/>
</dbReference>
<feature type="transmembrane region" description="Helical" evidence="1">
    <location>
        <begin position="41"/>
        <end position="60"/>
    </location>
</feature>
<dbReference type="Proteomes" id="UP001049518">
    <property type="component" value="Chromosome"/>
</dbReference>
<accession>A0ABX8R0I0</accession>
<keyword evidence="3" id="KW-1185">Reference proteome</keyword>
<organism evidence="2 3">
    <name type="scientific">Actinomadura graeca</name>
    <dbReference type="NCBI Taxonomy" id="2750812"/>
    <lineage>
        <taxon>Bacteria</taxon>
        <taxon>Bacillati</taxon>
        <taxon>Actinomycetota</taxon>
        <taxon>Actinomycetes</taxon>
        <taxon>Streptosporangiales</taxon>
        <taxon>Thermomonosporaceae</taxon>
        <taxon>Actinomadura</taxon>
    </lineage>
</organism>
<proteinExistence type="predicted"/>
<evidence type="ECO:0000313" key="2">
    <source>
        <dbReference type="EMBL" id="QXJ24071.1"/>
    </source>
</evidence>